<keyword evidence="3" id="KW-0862">Zinc</keyword>
<reference evidence="10" key="1">
    <citation type="journal article" date="2017" name="Nature">
        <title>The genome of Chenopodium quinoa.</title>
        <authorList>
            <person name="Jarvis D.E."/>
            <person name="Ho Y.S."/>
            <person name="Lightfoot D.J."/>
            <person name="Schmoeckel S.M."/>
            <person name="Li B."/>
            <person name="Borm T.J.A."/>
            <person name="Ohyanagi H."/>
            <person name="Mineta K."/>
            <person name="Michell C.T."/>
            <person name="Saber N."/>
            <person name="Kharbatia N.M."/>
            <person name="Rupper R.R."/>
            <person name="Sharp A.R."/>
            <person name="Dally N."/>
            <person name="Boughton B.A."/>
            <person name="Woo Y.H."/>
            <person name="Gao G."/>
            <person name="Schijlen E.G.W.M."/>
            <person name="Guo X."/>
            <person name="Momin A.A."/>
            <person name="Negrao S."/>
            <person name="Al-Babili S."/>
            <person name="Gehring C."/>
            <person name="Roessner U."/>
            <person name="Jung C."/>
            <person name="Murphy K."/>
            <person name="Arold S.T."/>
            <person name="Gojobori T."/>
            <person name="van der Linden C.G."/>
            <person name="van Loo E.N."/>
            <person name="Jellen E.N."/>
            <person name="Maughan P.J."/>
            <person name="Tester M."/>
        </authorList>
    </citation>
    <scope>NUCLEOTIDE SEQUENCE [LARGE SCALE GENOMIC DNA]</scope>
    <source>
        <strain evidence="10">cv. PI 614886</strain>
    </source>
</reference>
<keyword evidence="11" id="KW-1185">Reference proteome</keyword>
<dbReference type="PANTHER" id="PTHR46481:SF8">
    <property type="entry name" value="ZINC FINGER BED DOMAIN-CONTAINING PROTEIN RICESLEEPER 1-LIKE"/>
    <property type="match status" value="1"/>
</dbReference>
<feature type="region of interest" description="Disordered" evidence="8">
    <location>
        <begin position="483"/>
        <end position="518"/>
    </location>
</feature>
<dbReference type="Pfam" id="PF14372">
    <property type="entry name" value="hAT-like_RNase-H"/>
    <property type="match status" value="1"/>
</dbReference>
<keyword evidence="1" id="KW-0479">Metal-binding</keyword>
<dbReference type="InterPro" id="IPR036236">
    <property type="entry name" value="Znf_C2H2_sf"/>
</dbReference>
<dbReference type="GO" id="GO:0003677">
    <property type="term" value="F:DNA binding"/>
    <property type="evidence" value="ECO:0007669"/>
    <property type="project" value="UniProtKB-KW"/>
</dbReference>
<dbReference type="Gramene" id="AUR62007489-RA">
    <property type="protein sequence ID" value="AUR62007489-RA:cds"/>
    <property type="gene ID" value="AUR62007489"/>
</dbReference>
<accession>A0A803L6K0</accession>
<keyword evidence="6" id="KW-0804">Transcription</keyword>
<dbReference type="SUPFAM" id="SSF53098">
    <property type="entry name" value="Ribonuclease H-like"/>
    <property type="match status" value="1"/>
</dbReference>
<evidence type="ECO:0000256" key="6">
    <source>
        <dbReference type="ARBA" id="ARBA00023163"/>
    </source>
</evidence>
<dbReference type="Proteomes" id="UP000596660">
    <property type="component" value="Unplaced"/>
</dbReference>
<feature type="domain" description="BED-type" evidence="9">
    <location>
        <begin position="45"/>
        <end position="89"/>
    </location>
</feature>
<dbReference type="InterPro" id="IPR012337">
    <property type="entry name" value="RNaseH-like_sf"/>
</dbReference>
<evidence type="ECO:0000256" key="8">
    <source>
        <dbReference type="SAM" id="MobiDB-lite"/>
    </source>
</evidence>
<dbReference type="AlphaFoldDB" id="A0A803L6K0"/>
<dbReference type="GO" id="GO:0008270">
    <property type="term" value="F:zinc ion binding"/>
    <property type="evidence" value="ECO:0007669"/>
    <property type="project" value="UniProtKB-KW"/>
</dbReference>
<proteinExistence type="predicted"/>
<evidence type="ECO:0000259" key="9">
    <source>
        <dbReference type="PROSITE" id="PS50808"/>
    </source>
</evidence>
<keyword evidence="4" id="KW-0805">Transcription regulation</keyword>
<evidence type="ECO:0000256" key="3">
    <source>
        <dbReference type="ARBA" id="ARBA00022833"/>
    </source>
</evidence>
<protein>
    <recommendedName>
        <fullName evidence="9">BED-type domain-containing protein</fullName>
    </recommendedName>
</protein>
<dbReference type="PROSITE" id="PS50808">
    <property type="entry name" value="ZF_BED"/>
    <property type="match status" value="1"/>
</dbReference>
<evidence type="ECO:0000256" key="2">
    <source>
        <dbReference type="ARBA" id="ARBA00022771"/>
    </source>
</evidence>
<dbReference type="Pfam" id="PF02892">
    <property type="entry name" value="zf-BED"/>
    <property type="match status" value="1"/>
</dbReference>
<dbReference type="InterPro" id="IPR025525">
    <property type="entry name" value="hAT-like_transposase_RNase-H"/>
</dbReference>
<name>A0A803L6K0_CHEQI</name>
<dbReference type="PANTHER" id="PTHR46481">
    <property type="entry name" value="ZINC FINGER BED DOMAIN-CONTAINING PROTEIN 4"/>
    <property type="match status" value="1"/>
</dbReference>
<feature type="region of interest" description="Disordered" evidence="8">
    <location>
        <begin position="1"/>
        <end position="50"/>
    </location>
</feature>
<dbReference type="EnsemblPlants" id="AUR62007489-RA">
    <property type="protein sequence ID" value="AUR62007489-RA:cds"/>
    <property type="gene ID" value="AUR62007489"/>
</dbReference>
<sequence length="518" mass="59228">MSLPLECMESRSSGDMEDSSATSQASPIPSPPPEPWDETSKKSRKRRSPHWEHFIKKDGENKAECIYCHTFIGCASLQGTSGMKNHIKRCRLELWKFNQEDSRRALEKMVIMDEMSFRMVEHEDNASSNDVGIQYLKRRFESWKTLVLGGRFLHMRCCAHILSLTVKEGLKESDVSIKRIRCAVRYVRSSGARLQKFMSCVKQEKLESKRFLCLDVDTRWNSTFLMLEGALAYRRAFDLLECSDGGKFRYELLKTGGVPEPSDWDRVASFLPLLKIFYDATLRVSGSLYITSNVYLQELVGISVLIKKKMLSNDAGVSLMASGMKKKHDKYWENVDNVNLLLYIAVILDPRRKMGYTKWAINQQYDSEKAKYLCDKVMQTLNDMYELYISENPPNESILPKTSDFSEEVEDMDSDVDVAELEFERQVGSCVGVQGKNELAKYLEDDREVNPAGKNFDCPLILEERLEDMEKIESGGSLDKNIIKQVGTRRSSGSQVGEMRRQQPQGQGLVGCQSGRQR</sequence>
<dbReference type="SUPFAM" id="SSF57667">
    <property type="entry name" value="beta-beta-alpha zinc fingers"/>
    <property type="match status" value="1"/>
</dbReference>
<keyword evidence="2 7" id="KW-0863">Zinc-finger</keyword>
<organism evidence="10 11">
    <name type="scientific">Chenopodium quinoa</name>
    <name type="common">Quinoa</name>
    <dbReference type="NCBI Taxonomy" id="63459"/>
    <lineage>
        <taxon>Eukaryota</taxon>
        <taxon>Viridiplantae</taxon>
        <taxon>Streptophyta</taxon>
        <taxon>Embryophyta</taxon>
        <taxon>Tracheophyta</taxon>
        <taxon>Spermatophyta</taxon>
        <taxon>Magnoliopsida</taxon>
        <taxon>eudicotyledons</taxon>
        <taxon>Gunneridae</taxon>
        <taxon>Pentapetalae</taxon>
        <taxon>Caryophyllales</taxon>
        <taxon>Chenopodiaceae</taxon>
        <taxon>Chenopodioideae</taxon>
        <taxon>Atripliceae</taxon>
        <taxon>Chenopodium</taxon>
    </lineage>
</organism>
<evidence type="ECO:0000256" key="5">
    <source>
        <dbReference type="ARBA" id="ARBA00023125"/>
    </source>
</evidence>
<evidence type="ECO:0000256" key="4">
    <source>
        <dbReference type="ARBA" id="ARBA00023015"/>
    </source>
</evidence>
<evidence type="ECO:0000313" key="11">
    <source>
        <dbReference type="Proteomes" id="UP000596660"/>
    </source>
</evidence>
<reference evidence="10" key="2">
    <citation type="submission" date="2021-03" db="UniProtKB">
        <authorList>
            <consortium name="EnsemblPlants"/>
        </authorList>
    </citation>
    <scope>IDENTIFICATION</scope>
</reference>
<evidence type="ECO:0000256" key="1">
    <source>
        <dbReference type="ARBA" id="ARBA00022723"/>
    </source>
</evidence>
<dbReference type="SMART" id="SM00614">
    <property type="entry name" value="ZnF_BED"/>
    <property type="match status" value="1"/>
</dbReference>
<evidence type="ECO:0000313" key="10">
    <source>
        <dbReference type="EnsemblPlants" id="AUR62007489-RA:cds"/>
    </source>
</evidence>
<dbReference type="InterPro" id="IPR052035">
    <property type="entry name" value="ZnF_BED_domain_contain"/>
</dbReference>
<keyword evidence="5" id="KW-0238">DNA-binding</keyword>
<evidence type="ECO:0000256" key="7">
    <source>
        <dbReference type="PROSITE-ProRule" id="PRU00027"/>
    </source>
</evidence>
<dbReference type="InterPro" id="IPR003656">
    <property type="entry name" value="Znf_BED"/>
</dbReference>